<dbReference type="PROSITE" id="PS50106">
    <property type="entry name" value="PDZ"/>
    <property type="match status" value="1"/>
</dbReference>
<dbReference type="InterPro" id="IPR055210">
    <property type="entry name" value="CtpA/B_N"/>
</dbReference>
<dbReference type="EMBL" id="QEAS01000019">
    <property type="protein sequence ID" value="PWG78928.1"/>
    <property type="molecule type" value="Genomic_DNA"/>
</dbReference>
<dbReference type="Pfam" id="PF22694">
    <property type="entry name" value="CtpB_N-like"/>
    <property type="match status" value="1"/>
</dbReference>
<dbReference type="SMART" id="SM00228">
    <property type="entry name" value="PDZ"/>
    <property type="match status" value="1"/>
</dbReference>
<dbReference type="Gene3D" id="3.90.226.10">
    <property type="entry name" value="2-enoyl-CoA Hydratase, Chain A, domain 1"/>
    <property type="match status" value="1"/>
</dbReference>
<proteinExistence type="inferred from homology"/>
<gene>
    <name evidence="7" type="ORF">DDR33_19960</name>
</gene>
<evidence type="ECO:0000256" key="4">
    <source>
        <dbReference type="ARBA" id="ARBA00022825"/>
    </source>
</evidence>
<dbReference type="CDD" id="cd06782">
    <property type="entry name" value="cpPDZ_CPP-like"/>
    <property type="match status" value="1"/>
</dbReference>
<dbReference type="InterPro" id="IPR029045">
    <property type="entry name" value="ClpP/crotonase-like_dom_sf"/>
</dbReference>
<evidence type="ECO:0000256" key="5">
    <source>
        <dbReference type="RuleBase" id="RU004404"/>
    </source>
</evidence>
<name>A0A2U2PC00_9SPHI</name>
<comment type="caution">
    <text evidence="7">The sequence shown here is derived from an EMBL/GenBank/DDBJ whole genome shotgun (WGS) entry which is preliminary data.</text>
</comment>
<keyword evidence="8" id="KW-1185">Reference proteome</keyword>
<comment type="similarity">
    <text evidence="1 5">Belongs to the peptidase S41A family.</text>
</comment>
<dbReference type="Pfam" id="PF13180">
    <property type="entry name" value="PDZ_2"/>
    <property type="match status" value="1"/>
</dbReference>
<dbReference type="Proteomes" id="UP000245647">
    <property type="component" value="Unassembled WGS sequence"/>
</dbReference>
<dbReference type="SUPFAM" id="SSF50156">
    <property type="entry name" value="PDZ domain-like"/>
    <property type="match status" value="1"/>
</dbReference>
<dbReference type="AlphaFoldDB" id="A0A2U2PC00"/>
<keyword evidence="4 5" id="KW-0720">Serine protease</keyword>
<dbReference type="InterPro" id="IPR001478">
    <property type="entry name" value="PDZ"/>
</dbReference>
<dbReference type="InterPro" id="IPR004447">
    <property type="entry name" value="Peptidase_S41A"/>
</dbReference>
<protein>
    <submittedName>
        <fullName evidence="7">Peptidase S41</fullName>
    </submittedName>
</protein>
<evidence type="ECO:0000313" key="7">
    <source>
        <dbReference type="EMBL" id="PWG78928.1"/>
    </source>
</evidence>
<keyword evidence="3 5" id="KW-0378">Hydrolase</keyword>
<dbReference type="GO" id="GO:0004175">
    <property type="term" value="F:endopeptidase activity"/>
    <property type="evidence" value="ECO:0007669"/>
    <property type="project" value="TreeGrafter"/>
</dbReference>
<dbReference type="SMART" id="SM00245">
    <property type="entry name" value="TSPc"/>
    <property type="match status" value="1"/>
</dbReference>
<dbReference type="GO" id="GO:0008236">
    <property type="term" value="F:serine-type peptidase activity"/>
    <property type="evidence" value="ECO:0007669"/>
    <property type="project" value="UniProtKB-KW"/>
</dbReference>
<keyword evidence="2 5" id="KW-0645">Protease</keyword>
<evidence type="ECO:0000313" key="8">
    <source>
        <dbReference type="Proteomes" id="UP000245647"/>
    </source>
</evidence>
<dbReference type="InterPro" id="IPR005151">
    <property type="entry name" value="Tail-specific_protease"/>
</dbReference>
<evidence type="ECO:0000256" key="3">
    <source>
        <dbReference type="ARBA" id="ARBA00022801"/>
    </source>
</evidence>
<dbReference type="InterPro" id="IPR036034">
    <property type="entry name" value="PDZ_sf"/>
</dbReference>
<accession>A0A2U2PC00</accession>
<evidence type="ECO:0000256" key="2">
    <source>
        <dbReference type="ARBA" id="ARBA00022670"/>
    </source>
</evidence>
<reference evidence="7 8" key="1">
    <citation type="submission" date="2018-04" db="EMBL/GenBank/DDBJ databases">
        <title>Pedobacter chongqingensis sp. nov., isolated from a rottenly hemp rope.</title>
        <authorList>
            <person name="Cai Y."/>
        </authorList>
    </citation>
    <scope>NUCLEOTIDE SEQUENCE [LARGE SCALE GENOMIC DNA]</scope>
    <source>
        <strain evidence="7 8">FJ4-8</strain>
    </source>
</reference>
<organism evidence="7 8">
    <name type="scientific">Pararcticibacter amylolyticus</name>
    <dbReference type="NCBI Taxonomy" id="2173175"/>
    <lineage>
        <taxon>Bacteria</taxon>
        <taxon>Pseudomonadati</taxon>
        <taxon>Bacteroidota</taxon>
        <taxon>Sphingobacteriia</taxon>
        <taxon>Sphingobacteriales</taxon>
        <taxon>Sphingobacteriaceae</taxon>
        <taxon>Pararcticibacter</taxon>
    </lineage>
</organism>
<dbReference type="Gene3D" id="3.30.750.44">
    <property type="match status" value="1"/>
</dbReference>
<dbReference type="GO" id="GO:0007165">
    <property type="term" value="P:signal transduction"/>
    <property type="evidence" value="ECO:0007669"/>
    <property type="project" value="TreeGrafter"/>
</dbReference>
<dbReference type="GO" id="GO:0030288">
    <property type="term" value="C:outer membrane-bounded periplasmic space"/>
    <property type="evidence" value="ECO:0007669"/>
    <property type="project" value="TreeGrafter"/>
</dbReference>
<feature type="domain" description="PDZ" evidence="6">
    <location>
        <begin position="51"/>
        <end position="121"/>
    </location>
</feature>
<sequence>MNPKYKLEEALKLIRENYVDQVNEEHLVDEAIRAMISSLDPHSRYTSREEAEAMQQSMTGSFTGIGISFAMMNDSTFVTGVTNDGPAMKSGLQTGDRITKVDGKPIYGVNLKNQDVMKMLRGPSGSTVALEVERRGLTQPLNFKLTRARILDKSIKAAYMVDKEIGYISLSVFGESTRREMDAALKSLIGQGMKKLILDLQSNGGGYVQSAIGVVDEFLPKEKMVFYSVPNIGGKDYYYTGGFGQFYKGEMVVLIDESTASAAEITTGALQDWDRAVIVGRRSFGKGLMQKPVPLSDGSVMQLTGARYYTPSGRSIQRPYTKGNSEYFDDFQRRMASRELTEEGHVKFADSLKVFTLETKRPVYGGGGIMPDKFVPIDTNMYSNWMSRLMLSGIMTRVAFDYVQNNRADILKNYPQFNDFLGHFHISQRMYDDITALAVKHHVEMPAASNTAAYEAIGIELKAEIASSIYNGSDFILPVRNAANKSYLTAIDILRNKKLYDSLLNRTGKSKK</sequence>
<dbReference type="GO" id="GO:0006508">
    <property type="term" value="P:proteolysis"/>
    <property type="evidence" value="ECO:0007669"/>
    <property type="project" value="UniProtKB-KW"/>
</dbReference>
<dbReference type="PANTHER" id="PTHR32060">
    <property type="entry name" value="TAIL-SPECIFIC PROTEASE"/>
    <property type="match status" value="1"/>
</dbReference>
<dbReference type="Pfam" id="PF03572">
    <property type="entry name" value="Peptidase_S41"/>
    <property type="match status" value="1"/>
</dbReference>
<evidence type="ECO:0000259" key="6">
    <source>
        <dbReference type="PROSITE" id="PS50106"/>
    </source>
</evidence>
<dbReference type="SUPFAM" id="SSF52096">
    <property type="entry name" value="ClpP/crotonase"/>
    <property type="match status" value="1"/>
</dbReference>
<evidence type="ECO:0000256" key="1">
    <source>
        <dbReference type="ARBA" id="ARBA00009179"/>
    </source>
</evidence>
<dbReference type="CDD" id="cd07560">
    <property type="entry name" value="Peptidase_S41_CPP"/>
    <property type="match status" value="1"/>
</dbReference>
<dbReference type="NCBIfam" id="TIGR00225">
    <property type="entry name" value="prc"/>
    <property type="match status" value="1"/>
</dbReference>
<dbReference type="PANTHER" id="PTHR32060:SF30">
    <property type="entry name" value="CARBOXY-TERMINAL PROCESSING PROTEASE CTPA"/>
    <property type="match status" value="1"/>
</dbReference>
<dbReference type="Gene3D" id="2.30.42.10">
    <property type="match status" value="1"/>
</dbReference>